<comment type="caution">
    <text evidence="1">The sequence shown here is derived from an EMBL/GenBank/DDBJ whole genome shotgun (WGS) entry which is preliminary data.</text>
</comment>
<organism evidence="1">
    <name type="scientific">Gallibacterium anatis</name>
    <dbReference type="NCBI Taxonomy" id="750"/>
    <lineage>
        <taxon>Bacteria</taxon>
        <taxon>Pseudomonadati</taxon>
        <taxon>Pseudomonadota</taxon>
        <taxon>Gammaproteobacteria</taxon>
        <taxon>Pasteurellales</taxon>
        <taxon>Pasteurellaceae</taxon>
        <taxon>Gallibacterium</taxon>
    </lineage>
</organism>
<evidence type="ECO:0000313" key="1">
    <source>
        <dbReference type="EMBL" id="MBF4103166.1"/>
    </source>
</evidence>
<protein>
    <submittedName>
        <fullName evidence="1">Uncharacterized protein</fullName>
    </submittedName>
</protein>
<dbReference type="AlphaFoldDB" id="A0A930UUV0"/>
<reference evidence="1" key="1">
    <citation type="submission" date="2020-11" db="EMBL/GenBank/DDBJ databases">
        <title>Gallibacterium anatis 1637, full genome, WGS.</title>
        <authorList>
            <person name="Laishevtcev A.I."/>
            <person name="Yakimova E.A."/>
            <person name="Petkovich D."/>
            <person name="Stepanova T.V."/>
            <person name="Kalendr R.S."/>
            <person name="Rubalsky E.O."/>
            <person name="Zulkarneev E.R."/>
            <person name="Aleshkin A.V."/>
        </authorList>
    </citation>
    <scope>NUCLEOTIDE SEQUENCE</scope>
    <source>
        <strain evidence="1">1637</strain>
    </source>
</reference>
<dbReference type="EMBL" id="JADION010000060">
    <property type="protein sequence ID" value="MBF4103166.1"/>
    <property type="molecule type" value="Genomic_DNA"/>
</dbReference>
<gene>
    <name evidence="1" type="ORF">INT80_15405</name>
</gene>
<name>A0A930UUV0_9PAST</name>
<accession>A0A930UUV0</accession>
<sequence>MKDKSVEELVAALLGMLTGFFADDILIGSSPPHDETTATDICTGLSALTIADAYGLKIEECFEYAYDQIKDRKGRMVDGIFVMKLTYDERP</sequence>
<proteinExistence type="predicted"/>